<keyword evidence="3" id="KW-1185">Reference proteome</keyword>
<sequence length="182" mass="19810">MHTIMDKFAEIGACLRSSSCLPDIGIRVADTTDAARIATDRVLIEPDLSVILPLEYEFVHQSHFIRIESSDVQKIDFFPAPVGKPKQEASSMKRLGLEGNKSPSPSGSVDGRPFGGAATENVRRTRFAPELDGVIEFRGVLPVCIGGLLGKAKKDEKISNTQLPKLAPQFDGLNCFETFVAH</sequence>
<comment type="caution">
    <text evidence="2">The sequence shown here is derived from an EMBL/GenBank/DDBJ whole genome shotgun (WGS) entry which is preliminary data.</text>
</comment>
<dbReference type="Proteomes" id="UP000827721">
    <property type="component" value="Unassembled WGS sequence"/>
</dbReference>
<dbReference type="EMBL" id="JAFEMO010000629">
    <property type="protein sequence ID" value="KAH7511220.1"/>
    <property type="molecule type" value="Genomic_DNA"/>
</dbReference>
<evidence type="ECO:0000313" key="3">
    <source>
        <dbReference type="Proteomes" id="UP000827721"/>
    </source>
</evidence>
<evidence type="ECO:0000313" key="2">
    <source>
        <dbReference type="EMBL" id="KAH7511220.1"/>
    </source>
</evidence>
<evidence type="ECO:0000256" key="1">
    <source>
        <dbReference type="SAM" id="MobiDB-lite"/>
    </source>
</evidence>
<proteinExistence type="predicted"/>
<accession>A0ABQ8GWZ5</accession>
<gene>
    <name evidence="2" type="ORF">JRO89_XSUnG0219200</name>
</gene>
<feature type="region of interest" description="Disordered" evidence="1">
    <location>
        <begin position="83"/>
        <end position="115"/>
    </location>
</feature>
<dbReference type="PANTHER" id="PTHR33641">
    <property type="entry name" value="OS06G0133500 PROTEIN"/>
    <property type="match status" value="1"/>
</dbReference>
<dbReference type="PANTHER" id="PTHR33641:SF24">
    <property type="entry name" value="PROTEIN, PUTATIVE-RELATED"/>
    <property type="match status" value="1"/>
</dbReference>
<protein>
    <submittedName>
        <fullName evidence="2">Uncharacterized protein</fullName>
    </submittedName>
</protein>
<organism evidence="2 3">
    <name type="scientific">Xanthoceras sorbifolium</name>
    <dbReference type="NCBI Taxonomy" id="99658"/>
    <lineage>
        <taxon>Eukaryota</taxon>
        <taxon>Viridiplantae</taxon>
        <taxon>Streptophyta</taxon>
        <taxon>Embryophyta</taxon>
        <taxon>Tracheophyta</taxon>
        <taxon>Spermatophyta</taxon>
        <taxon>Magnoliopsida</taxon>
        <taxon>eudicotyledons</taxon>
        <taxon>Gunneridae</taxon>
        <taxon>Pentapetalae</taxon>
        <taxon>rosids</taxon>
        <taxon>malvids</taxon>
        <taxon>Sapindales</taxon>
        <taxon>Sapindaceae</taxon>
        <taxon>Xanthoceroideae</taxon>
        <taxon>Xanthoceras</taxon>
    </lineage>
</organism>
<reference evidence="2 3" key="1">
    <citation type="submission" date="2021-02" db="EMBL/GenBank/DDBJ databases">
        <title>Plant Genome Project.</title>
        <authorList>
            <person name="Zhang R.-G."/>
        </authorList>
    </citation>
    <scope>NUCLEOTIDE SEQUENCE [LARGE SCALE GENOMIC DNA]</scope>
    <source>
        <tissue evidence="2">Leaves</tissue>
    </source>
</reference>
<name>A0ABQ8GWZ5_9ROSI</name>